<reference evidence="1 2" key="1">
    <citation type="submission" date="2020-02" db="EMBL/GenBank/DDBJ databases">
        <authorList>
            <person name="Hogendoorn C."/>
        </authorList>
    </citation>
    <scope>NUCLEOTIDE SEQUENCE [LARGE SCALE GENOMIC DNA]</scope>
    <source>
        <strain evidence="1">METHB21</strain>
    </source>
</reference>
<accession>A0A8S0WD39</accession>
<comment type="caution">
    <text evidence="1">The sequence shown here is derived from an EMBL/GenBank/DDBJ whole genome shotgun (WGS) entry which is preliminary data.</text>
</comment>
<dbReference type="RefSeq" id="WP_174627656.1">
    <property type="nucleotide sequence ID" value="NZ_CADCXN010000124.1"/>
</dbReference>
<proteinExistence type="predicted"/>
<dbReference type="Proteomes" id="UP000494216">
    <property type="component" value="Unassembled WGS sequence"/>
</dbReference>
<gene>
    <name evidence="1" type="ORF">METHB2_90062</name>
</gene>
<protein>
    <submittedName>
        <fullName evidence="1">Uncharacterized protein</fullName>
    </submittedName>
</protein>
<keyword evidence="2" id="KW-1185">Reference proteome</keyword>
<organism evidence="1 2">
    <name type="scientific">Candidatus Methylobacter favarea</name>
    <dbReference type="NCBI Taxonomy" id="2707345"/>
    <lineage>
        <taxon>Bacteria</taxon>
        <taxon>Pseudomonadati</taxon>
        <taxon>Pseudomonadota</taxon>
        <taxon>Gammaproteobacteria</taxon>
        <taxon>Methylococcales</taxon>
        <taxon>Methylococcaceae</taxon>
        <taxon>Methylobacter</taxon>
    </lineage>
</organism>
<dbReference type="AlphaFoldDB" id="A0A8S0WD39"/>
<dbReference type="EMBL" id="CADCXN010000124">
    <property type="protein sequence ID" value="CAA9892955.1"/>
    <property type="molecule type" value="Genomic_DNA"/>
</dbReference>
<name>A0A8S0WD39_9GAMM</name>
<sequence>MLREITVPHSEFLTIRIPKDYLEQEVEILVFPIKKSAVNNEEAEIQAFSSHSAAIIEDWKDENEDQIWI</sequence>
<evidence type="ECO:0000313" key="1">
    <source>
        <dbReference type="EMBL" id="CAA9892955.1"/>
    </source>
</evidence>
<evidence type="ECO:0000313" key="2">
    <source>
        <dbReference type="Proteomes" id="UP000494216"/>
    </source>
</evidence>